<protein>
    <submittedName>
        <fullName evidence="3">Uncharacterized protein</fullName>
    </submittedName>
</protein>
<feature type="compositionally biased region" description="Pro residues" evidence="1">
    <location>
        <begin position="93"/>
        <end position="104"/>
    </location>
</feature>
<feature type="chain" id="PRO_5021327551" evidence="2">
    <location>
        <begin position="17"/>
        <end position="150"/>
    </location>
</feature>
<feature type="region of interest" description="Disordered" evidence="1">
    <location>
        <begin position="20"/>
        <end position="132"/>
    </location>
</feature>
<dbReference type="AlphaFoldDB" id="A0A4Z1P0P7"/>
<proteinExistence type="predicted"/>
<gene>
    <name evidence="3" type="ORF">E6O75_ATG08816</name>
</gene>
<reference evidence="3 4" key="1">
    <citation type="submission" date="2019-04" db="EMBL/GenBank/DDBJ databases">
        <title>High contiguity whole genome sequence and gene annotation resource for two Venturia nashicola isolates.</title>
        <authorList>
            <person name="Prokchorchik M."/>
            <person name="Won K."/>
            <person name="Lee Y."/>
            <person name="Choi E.D."/>
            <person name="Segonzac C."/>
            <person name="Sohn K.H."/>
        </authorList>
    </citation>
    <scope>NUCLEOTIDE SEQUENCE [LARGE SCALE GENOMIC DNA]</scope>
    <source>
        <strain evidence="3 4">PRI2</strain>
    </source>
</reference>
<comment type="caution">
    <text evidence="3">The sequence shown here is derived from an EMBL/GenBank/DDBJ whole genome shotgun (WGS) entry which is preliminary data.</text>
</comment>
<evidence type="ECO:0000313" key="3">
    <source>
        <dbReference type="EMBL" id="TID14670.1"/>
    </source>
</evidence>
<accession>A0A4Z1P0P7</accession>
<dbReference type="Proteomes" id="UP000298493">
    <property type="component" value="Unassembled WGS sequence"/>
</dbReference>
<feature type="compositionally biased region" description="Basic and acidic residues" evidence="1">
    <location>
        <begin position="21"/>
        <end position="35"/>
    </location>
</feature>
<evidence type="ECO:0000313" key="4">
    <source>
        <dbReference type="Proteomes" id="UP000298493"/>
    </source>
</evidence>
<sequence length="150" mass="16344">MRSTIIAAALLLSVSAFPSPRYHDRSVADTLRDRAPQFNSLKGRRGSDDDVGDGVPAWIATIPKSSPKGSPRPLAGPSIPRNMVPLSMNSSPNRPPPKSAPWSPPKAQQSKPLKPPPPKEPPFPDAEEDDEKIKAVNRMQREPNAWELEG</sequence>
<evidence type="ECO:0000256" key="2">
    <source>
        <dbReference type="SAM" id="SignalP"/>
    </source>
</evidence>
<feature type="signal peptide" evidence="2">
    <location>
        <begin position="1"/>
        <end position="16"/>
    </location>
</feature>
<keyword evidence="2" id="KW-0732">Signal</keyword>
<dbReference type="EMBL" id="SNSC02000022">
    <property type="protein sequence ID" value="TID14670.1"/>
    <property type="molecule type" value="Genomic_DNA"/>
</dbReference>
<feature type="compositionally biased region" description="Pro residues" evidence="1">
    <location>
        <begin position="113"/>
        <end position="124"/>
    </location>
</feature>
<name>A0A4Z1P0P7_9PEZI</name>
<dbReference type="OrthoDB" id="10597552at2759"/>
<keyword evidence="4" id="KW-1185">Reference proteome</keyword>
<organism evidence="3 4">
    <name type="scientific">Venturia nashicola</name>
    <dbReference type="NCBI Taxonomy" id="86259"/>
    <lineage>
        <taxon>Eukaryota</taxon>
        <taxon>Fungi</taxon>
        <taxon>Dikarya</taxon>
        <taxon>Ascomycota</taxon>
        <taxon>Pezizomycotina</taxon>
        <taxon>Dothideomycetes</taxon>
        <taxon>Pleosporomycetidae</taxon>
        <taxon>Venturiales</taxon>
        <taxon>Venturiaceae</taxon>
        <taxon>Venturia</taxon>
    </lineage>
</organism>
<evidence type="ECO:0000256" key="1">
    <source>
        <dbReference type="SAM" id="MobiDB-lite"/>
    </source>
</evidence>